<feature type="signal peptide" evidence="5">
    <location>
        <begin position="1"/>
        <end position="21"/>
    </location>
</feature>
<dbReference type="InterPro" id="IPR005657">
    <property type="entry name" value="Triabi/Procalin"/>
</dbReference>
<comment type="similarity">
    <text evidence="4">Belongs to the calycin superfamily. Triabin family.</text>
</comment>
<keyword evidence="2" id="KW-0964">Secreted</keyword>
<evidence type="ECO:0000256" key="1">
    <source>
        <dbReference type="ARBA" id="ARBA00004613"/>
    </source>
</evidence>
<dbReference type="EMBL" id="EU635774">
    <property type="protein sequence ID" value="ACF53836.1"/>
    <property type="molecule type" value="Genomic_DNA"/>
</dbReference>
<sequence>MCITGVILFAVLAVCATDTLANEDCFRHESLVPNLDYKKFIGTWVIAAGTSEALTQYKCWNDLFFFNNALVSKYTDSKGKNRTTIRGRTKFEGNKFTIDYDDEGKAFSAPYSVLATDYDNYAIVEGCPAAANGHVIYVQLRLTLRSFHPEQGDKEALQHYTVHQVNQHKKAIEEDLKHFNLKYEDLHSTCH</sequence>
<dbReference type="GO" id="GO:0005576">
    <property type="term" value="C:extracellular region"/>
    <property type="evidence" value="ECO:0007669"/>
    <property type="project" value="UniProtKB-SubCell"/>
</dbReference>
<accession>C3RWZ4</accession>
<dbReference type="Gene3D" id="2.40.128.20">
    <property type="match status" value="1"/>
</dbReference>
<feature type="chain" id="PRO_5002930335" evidence="5">
    <location>
        <begin position="22"/>
        <end position="191"/>
    </location>
</feature>
<dbReference type="SUPFAM" id="SSF50814">
    <property type="entry name" value="Lipocalins"/>
    <property type="match status" value="1"/>
</dbReference>
<dbReference type="InterPro" id="IPR012674">
    <property type="entry name" value="Calycin"/>
</dbReference>
<proteinExistence type="inferred from homology"/>
<keyword evidence="3 5" id="KW-0732">Signal</keyword>
<dbReference type="GO" id="GO:0030682">
    <property type="term" value="P:symbiont-mediated perturbation of host defenses"/>
    <property type="evidence" value="ECO:0007669"/>
    <property type="project" value="InterPro"/>
</dbReference>
<evidence type="ECO:0000256" key="4">
    <source>
        <dbReference type="ARBA" id="ARBA00034121"/>
    </source>
</evidence>
<comment type="subcellular location">
    <subcellularLocation>
        <location evidence="1">Secreted</location>
    </subcellularLocation>
</comment>
<evidence type="ECO:0000256" key="2">
    <source>
        <dbReference type="ARBA" id="ARBA00022525"/>
    </source>
</evidence>
<organism evidence="6">
    <name type="scientific">Blattella germanica</name>
    <name type="common">German cockroach</name>
    <name type="synonym">Blatta germanica</name>
    <dbReference type="NCBI Taxonomy" id="6973"/>
    <lineage>
        <taxon>Eukaryota</taxon>
        <taxon>Metazoa</taxon>
        <taxon>Ecdysozoa</taxon>
        <taxon>Arthropoda</taxon>
        <taxon>Hexapoda</taxon>
        <taxon>Insecta</taxon>
        <taxon>Pterygota</taxon>
        <taxon>Neoptera</taxon>
        <taxon>Polyneoptera</taxon>
        <taxon>Dictyoptera</taxon>
        <taxon>Blattodea</taxon>
        <taxon>Blaberoidea</taxon>
        <taxon>Blattellidae</taxon>
        <taxon>Blattella</taxon>
    </lineage>
</organism>
<evidence type="ECO:0000256" key="5">
    <source>
        <dbReference type="SAM" id="SignalP"/>
    </source>
</evidence>
<protein>
    <submittedName>
        <fullName evidence="6">Bla g 4 isoallergen 1</fullName>
    </submittedName>
</protein>
<name>C3RWZ4_BLAGE</name>
<reference evidence="6" key="1">
    <citation type="journal article" date="2009" name="Int. Arch. Allergy Immunol.">
        <title>Sequence diversity of the Bla g 4 cockroach allergen, homologous to lipocalins, from Blattella germanica.</title>
        <authorList>
            <person name="Jeong K.Y."/>
            <person name="Yi M.H."/>
            <person name="Jeong K.J."/>
            <person name="Lee H."/>
            <person name="Hong C.S."/>
            <person name="Yong T.S."/>
        </authorList>
    </citation>
    <scope>NUCLEOTIDE SEQUENCE</scope>
</reference>
<evidence type="ECO:0000256" key="3">
    <source>
        <dbReference type="ARBA" id="ARBA00022729"/>
    </source>
</evidence>
<dbReference type="AlphaFoldDB" id="C3RWZ4"/>
<dbReference type="Allergome" id="143">
    <property type="allergen name" value="Bla g 4"/>
</dbReference>
<dbReference type="Pfam" id="PF03973">
    <property type="entry name" value="Triabin"/>
    <property type="match status" value="1"/>
</dbReference>
<evidence type="ECO:0000313" key="6">
    <source>
        <dbReference type="EMBL" id="ACF53836.1"/>
    </source>
</evidence>